<protein>
    <recommendedName>
        <fullName evidence="2">Ig-like domain-containing protein</fullName>
    </recommendedName>
</protein>
<accession>A0A5J4Q5C9</accession>
<feature type="non-terminal residue" evidence="1">
    <location>
        <position position="1"/>
    </location>
</feature>
<organism evidence="1">
    <name type="scientific">termite gut metagenome</name>
    <dbReference type="NCBI Taxonomy" id="433724"/>
    <lineage>
        <taxon>unclassified sequences</taxon>
        <taxon>metagenomes</taxon>
        <taxon>organismal metagenomes</taxon>
    </lineage>
</organism>
<comment type="caution">
    <text evidence="1">The sequence shown here is derived from an EMBL/GenBank/DDBJ whole genome shotgun (WGS) entry which is preliminary data.</text>
</comment>
<evidence type="ECO:0008006" key="2">
    <source>
        <dbReference type="Google" id="ProtNLM"/>
    </source>
</evidence>
<dbReference type="AlphaFoldDB" id="A0A5J4Q5C9"/>
<proteinExistence type="predicted"/>
<gene>
    <name evidence="1" type="ORF">EZS27_032888</name>
</gene>
<evidence type="ECO:0000313" key="1">
    <source>
        <dbReference type="EMBL" id="KAA6316867.1"/>
    </source>
</evidence>
<sequence length="399" mass="43846">NSYVWYYGNSEITNHSGDTYSVNQSGIYYAAGKNAAGIIGDKSEGVYAEIKSIAKPQKAVISGKNKNVSPFEEVTLSATSNGATYFKWYKDGQSMSGISNTLRVTSSGLYSVEGCNTKGVGERSEVFLVTIISCPTAPIISANKLTNICPEASVKLTAYSQNATSYEWYRGKQLSDETSAICFASESGTYFVYGVNEAGKSSQSSYKNVEIISCIPNKPSGVSARMSDKGITISWDDIYSSSIEHKIEVCDNFAMSENVKSIHASWHLNSIEIEDNMLFCGMNYFRVTAIRNGGFESEGATASINRNITISPPSLSVSTYGTLSWVYSRVKGSTATIYYDVMQKIGGSGNWQKIEEKITNTFYSPSYEPQFGETVYYKIRAYIETECGIYENFSGVDNW</sequence>
<name>A0A5J4Q5C9_9ZZZZ</name>
<reference evidence="1" key="1">
    <citation type="submission" date="2019-03" db="EMBL/GenBank/DDBJ databases">
        <title>Single cell metagenomics reveals metabolic interactions within the superorganism composed of flagellate Streblomastix strix and complex community of Bacteroidetes bacteria on its surface.</title>
        <authorList>
            <person name="Treitli S.C."/>
            <person name="Kolisko M."/>
            <person name="Husnik F."/>
            <person name="Keeling P."/>
            <person name="Hampl V."/>
        </authorList>
    </citation>
    <scope>NUCLEOTIDE SEQUENCE</scope>
    <source>
        <strain evidence="1">STM</strain>
    </source>
</reference>
<dbReference type="EMBL" id="SNRY01004725">
    <property type="protein sequence ID" value="KAA6316867.1"/>
    <property type="molecule type" value="Genomic_DNA"/>
</dbReference>